<comment type="caution">
    <text evidence="1">The sequence shown here is derived from an EMBL/GenBank/DDBJ whole genome shotgun (WGS) entry which is preliminary data.</text>
</comment>
<evidence type="ECO:0000313" key="2">
    <source>
        <dbReference type="Proteomes" id="UP001148737"/>
    </source>
</evidence>
<accession>A0ACC1QSC4</accession>
<protein>
    <submittedName>
        <fullName evidence="1">Uncharacterized protein</fullName>
    </submittedName>
</protein>
<reference evidence="1" key="1">
    <citation type="submission" date="2022-07" db="EMBL/GenBank/DDBJ databases">
        <title>Genome Sequence of Lecanicillium saksenae.</title>
        <authorList>
            <person name="Buettner E."/>
        </authorList>
    </citation>
    <scope>NUCLEOTIDE SEQUENCE</scope>
    <source>
        <strain evidence="1">VT-O1</strain>
    </source>
</reference>
<organism evidence="1 2">
    <name type="scientific">Lecanicillium saksenae</name>
    <dbReference type="NCBI Taxonomy" id="468837"/>
    <lineage>
        <taxon>Eukaryota</taxon>
        <taxon>Fungi</taxon>
        <taxon>Dikarya</taxon>
        <taxon>Ascomycota</taxon>
        <taxon>Pezizomycotina</taxon>
        <taxon>Sordariomycetes</taxon>
        <taxon>Hypocreomycetidae</taxon>
        <taxon>Hypocreales</taxon>
        <taxon>Cordycipitaceae</taxon>
        <taxon>Lecanicillium</taxon>
    </lineage>
</organism>
<dbReference type="EMBL" id="JANAKD010000635">
    <property type="protein sequence ID" value="KAJ3491729.1"/>
    <property type="molecule type" value="Genomic_DNA"/>
</dbReference>
<gene>
    <name evidence="1" type="ORF">NLG97_g5546</name>
</gene>
<evidence type="ECO:0000313" key="1">
    <source>
        <dbReference type="EMBL" id="KAJ3491729.1"/>
    </source>
</evidence>
<sequence>MAGVHRLTDDVGGREHGLHFTNDAWNNTILNGNEFTLRWNETIDPKKGLLGLFKVTYPSEGVAVYEAVQNMSKCLQPTYCKWKPESLGDDLYSFWLANDPAPNASFAISPPWTAKQPKVHSFTWAAPFLVPVCLLLFLYFVCVATCLLYRKRRKARRQREADARAARRRALSASENEAEESHIMSVRHVNRHGSVDSTMTLEALEPPEDALTKQDVWLFTTATSSTTGSEDTVVSESSQTAERRAAHKQALAESTVRFVRTKQ</sequence>
<dbReference type="Proteomes" id="UP001148737">
    <property type="component" value="Unassembled WGS sequence"/>
</dbReference>
<keyword evidence="2" id="KW-1185">Reference proteome</keyword>
<proteinExistence type="predicted"/>
<name>A0ACC1QSC4_9HYPO</name>